<dbReference type="GO" id="GO:0008408">
    <property type="term" value="F:3'-5' exonuclease activity"/>
    <property type="evidence" value="ECO:0007669"/>
    <property type="project" value="TreeGrafter"/>
</dbReference>
<dbReference type="FunFam" id="3.30.420.10:FF:000045">
    <property type="entry name" value="3'-5' exonuclease DinG"/>
    <property type="match status" value="1"/>
</dbReference>
<dbReference type="InterPro" id="IPR036397">
    <property type="entry name" value="RNaseH_sf"/>
</dbReference>
<evidence type="ECO:0000259" key="1">
    <source>
        <dbReference type="SMART" id="SM00479"/>
    </source>
</evidence>
<dbReference type="PANTHER" id="PTHR30231">
    <property type="entry name" value="DNA POLYMERASE III SUBUNIT EPSILON"/>
    <property type="match status" value="1"/>
</dbReference>
<proteinExistence type="predicted"/>
<dbReference type="Gene3D" id="3.30.420.10">
    <property type="entry name" value="Ribonuclease H-like superfamily/Ribonuclease H"/>
    <property type="match status" value="1"/>
</dbReference>
<dbReference type="Pfam" id="PF00929">
    <property type="entry name" value="RNase_T"/>
    <property type="match status" value="1"/>
</dbReference>
<dbReference type="SMART" id="SM00479">
    <property type="entry name" value="EXOIII"/>
    <property type="match status" value="1"/>
</dbReference>
<protein>
    <submittedName>
        <fullName evidence="2">Unannotated protein</fullName>
    </submittedName>
</protein>
<sequence length="214" mass="23475">MSAQTHIVAPVNLFDATFVVIDLETSGGSPKAGVGITEIGALKIRRGEILDEFETFVNPGSPIPGYITDLTGISDHMVADAPTMQRIFPELFEFLGTHEESIIVAHNAPFDLGFLKAAALDNSHIWPAYSVVDTALVARHILTRDEAPNCKLVTLADFFNASVSPTHRALDDARATVDVLHGLFERLATFGISTVEDLFEMKKKVPRVREKRVY</sequence>
<dbReference type="GO" id="GO:0003677">
    <property type="term" value="F:DNA binding"/>
    <property type="evidence" value="ECO:0007669"/>
    <property type="project" value="InterPro"/>
</dbReference>
<dbReference type="AlphaFoldDB" id="A0A6J7XQJ0"/>
<dbReference type="CDD" id="cd06127">
    <property type="entry name" value="DEDDh"/>
    <property type="match status" value="1"/>
</dbReference>
<dbReference type="NCBIfam" id="TIGR00573">
    <property type="entry name" value="dnaq"/>
    <property type="match status" value="1"/>
</dbReference>
<name>A0A6J7XQJ0_9ZZZZ</name>
<dbReference type="GO" id="GO:0005829">
    <property type="term" value="C:cytosol"/>
    <property type="evidence" value="ECO:0007669"/>
    <property type="project" value="TreeGrafter"/>
</dbReference>
<dbReference type="InterPro" id="IPR006054">
    <property type="entry name" value="DnaQ"/>
</dbReference>
<organism evidence="2">
    <name type="scientific">freshwater metagenome</name>
    <dbReference type="NCBI Taxonomy" id="449393"/>
    <lineage>
        <taxon>unclassified sequences</taxon>
        <taxon>metagenomes</taxon>
        <taxon>ecological metagenomes</taxon>
    </lineage>
</organism>
<dbReference type="SUPFAM" id="SSF53098">
    <property type="entry name" value="Ribonuclease H-like"/>
    <property type="match status" value="1"/>
</dbReference>
<dbReference type="PANTHER" id="PTHR30231:SF41">
    <property type="entry name" value="DNA POLYMERASE III SUBUNIT EPSILON"/>
    <property type="match status" value="1"/>
</dbReference>
<dbReference type="InterPro" id="IPR012337">
    <property type="entry name" value="RNaseH-like_sf"/>
</dbReference>
<dbReference type="GO" id="GO:0003887">
    <property type="term" value="F:DNA-directed DNA polymerase activity"/>
    <property type="evidence" value="ECO:0007669"/>
    <property type="project" value="InterPro"/>
</dbReference>
<reference evidence="2" key="1">
    <citation type="submission" date="2020-05" db="EMBL/GenBank/DDBJ databases">
        <authorList>
            <person name="Chiriac C."/>
            <person name="Salcher M."/>
            <person name="Ghai R."/>
            <person name="Kavagutti S V."/>
        </authorList>
    </citation>
    <scope>NUCLEOTIDE SEQUENCE</scope>
</reference>
<gene>
    <name evidence="2" type="ORF">UFOPK3554_00009</name>
</gene>
<dbReference type="InterPro" id="IPR013520">
    <property type="entry name" value="Ribonucl_H"/>
</dbReference>
<accession>A0A6J7XQJ0</accession>
<dbReference type="GO" id="GO:0045004">
    <property type="term" value="P:DNA replication proofreading"/>
    <property type="evidence" value="ECO:0007669"/>
    <property type="project" value="TreeGrafter"/>
</dbReference>
<feature type="domain" description="Exonuclease" evidence="1">
    <location>
        <begin position="17"/>
        <end position="189"/>
    </location>
</feature>
<dbReference type="EMBL" id="CAFBSG010000001">
    <property type="protein sequence ID" value="CAB5238971.1"/>
    <property type="molecule type" value="Genomic_DNA"/>
</dbReference>
<evidence type="ECO:0000313" key="2">
    <source>
        <dbReference type="EMBL" id="CAB5238971.1"/>
    </source>
</evidence>